<evidence type="ECO:0000313" key="1">
    <source>
        <dbReference type="EMBL" id="RHZ81482.1"/>
    </source>
</evidence>
<organism evidence="1 2">
    <name type="scientific">Diversispora epigaea</name>
    <dbReference type="NCBI Taxonomy" id="1348612"/>
    <lineage>
        <taxon>Eukaryota</taxon>
        <taxon>Fungi</taxon>
        <taxon>Fungi incertae sedis</taxon>
        <taxon>Mucoromycota</taxon>
        <taxon>Glomeromycotina</taxon>
        <taxon>Glomeromycetes</taxon>
        <taxon>Diversisporales</taxon>
        <taxon>Diversisporaceae</taxon>
        <taxon>Diversispora</taxon>
    </lineage>
</organism>
<dbReference type="AlphaFoldDB" id="A0A397J3G4"/>
<dbReference type="OrthoDB" id="2409391at2759"/>
<dbReference type="Proteomes" id="UP000266861">
    <property type="component" value="Unassembled WGS sequence"/>
</dbReference>
<sequence length="252" mass="29078">MEDPKPPQISVQARPGKKISWYDRVGNNFRWPSSMPEYLKRDAFINIADVPFEADDEVGFNLLFFYDAFDKGEFAGHEHEWVTMHKQKVIEYGSRYDDDKLSDILEALPGTIQIPVDQTQLPRVPPAKIVTVQRAIVSKRYFKVNLAILQIKIKVRVKRPGENLIVQLECDFYDIAYNNKKYQYEKGGEYNQTNSQSKDCTLGRRTGNQAQYALVGNDITDQLAYAHESSQPMKFIDLRDEPRLAQFLMGCV</sequence>
<gene>
    <name evidence="1" type="ORF">Glove_120g195</name>
</gene>
<proteinExistence type="predicted"/>
<comment type="caution">
    <text evidence="1">The sequence shown here is derived from an EMBL/GenBank/DDBJ whole genome shotgun (WGS) entry which is preliminary data.</text>
</comment>
<evidence type="ECO:0000313" key="2">
    <source>
        <dbReference type="Proteomes" id="UP000266861"/>
    </source>
</evidence>
<keyword evidence="2" id="KW-1185">Reference proteome</keyword>
<reference evidence="1 2" key="1">
    <citation type="submission" date="2018-08" db="EMBL/GenBank/DDBJ databases">
        <title>Genome and evolution of the arbuscular mycorrhizal fungus Diversispora epigaea (formerly Glomus versiforme) and its bacterial endosymbionts.</title>
        <authorList>
            <person name="Sun X."/>
            <person name="Fei Z."/>
            <person name="Harrison M."/>
        </authorList>
    </citation>
    <scope>NUCLEOTIDE SEQUENCE [LARGE SCALE GENOMIC DNA]</scope>
    <source>
        <strain evidence="1 2">IT104</strain>
    </source>
</reference>
<name>A0A397J3G4_9GLOM</name>
<dbReference type="EMBL" id="PQFF01000112">
    <property type="protein sequence ID" value="RHZ81482.1"/>
    <property type="molecule type" value="Genomic_DNA"/>
</dbReference>
<protein>
    <submittedName>
        <fullName evidence="1">Uncharacterized protein</fullName>
    </submittedName>
</protein>
<accession>A0A397J3G4</accession>